<dbReference type="Proteomes" id="UP000045706">
    <property type="component" value="Unassembled WGS sequence"/>
</dbReference>
<evidence type="ECO:0000313" key="2">
    <source>
        <dbReference type="EMBL" id="CRK22427.1"/>
    </source>
</evidence>
<accession>A0A0G4LK47</accession>
<dbReference type="EMBL" id="CVQI01013335">
    <property type="protein sequence ID" value="CRK22427.1"/>
    <property type="molecule type" value="Genomic_DNA"/>
</dbReference>
<proteinExistence type="predicted"/>
<name>A0A0G4LK47_VERLO</name>
<feature type="region of interest" description="Disordered" evidence="1">
    <location>
        <begin position="50"/>
        <end position="72"/>
    </location>
</feature>
<sequence>MASAKIGIASHQQATSALGFVLRPLRQTPQQAISSAVAFEGPAGQVYGVSRPSLKMTNGNHGADVDVQRKHR</sequence>
<protein>
    <submittedName>
        <fullName evidence="2">Uncharacterized protein</fullName>
    </submittedName>
</protein>
<feature type="compositionally biased region" description="Basic and acidic residues" evidence="1">
    <location>
        <begin position="63"/>
        <end position="72"/>
    </location>
</feature>
<organism evidence="2 3">
    <name type="scientific">Verticillium longisporum</name>
    <name type="common">Verticillium dahliae var. longisporum</name>
    <dbReference type="NCBI Taxonomy" id="100787"/>
    <lineage>
        <taxon>Eukaryota</taxon>
        <taxon>Fungi</taxon>
        <taxon>Dikarya</taxon>
        <taxon>Ascomycota</taxon>
        <taxon>Pezizomycotina</taxon>
        <taxon>Sordariomycetes</taxon>
        <taxon>Hypocreomycetidae</taxon>
        <taxon>Glomerellales</taxon>
        <taxon>Plectosphaerellaceae</taxon>
        <taxon>Verticillium</taxon>
    </lineage>
</organism>
<evidence type="ECO:0000256" key="1">
    <source>
        <dbReference type="SAM" id="MobiDB-lite"/>
    </source>
</evidence>
<reference evidence="3" key="1">
    <citation type="submission" date="2015-05" db="EMBL/GenBank/DDBJ databases">
        <authorList>
            <person name="Fogelqvist Johan"/>
        </authorList>
    </citation>
    <scope>NUCLEOTIDE SEQUENCE [LARGE SCALE GENOMIC DNA]</scope>
</reference>
<dbReference type="AlphaFoldDB" id="A0A0G4LK47"/>
<evidence type="ECO:0000313" key="3">
    <source>
        <dbReference type="Proteomes" id="UP000045706"/>
    </source>
</evidence>
<gene>
    <name evidence="2" type="ORF">BN1723_002866</name>
</gene>